<dbReference type="PANTHER" id="PTHR47691:SF3">
    <property type="entry name" value="HTH-TYPE TRANSCRIPTIONAL REGULATOR RV0890C-RELATED"/>
    <property type="match status" value="1"/>
</dbReference>
<dbReference type="Pfam" id="PF00931">
    <property type="entry name" value="NB-ARC"/>
    <property type="match status" value="1"/>
</dbReference>
<evidence type="ECO:0000313" key="4">
    <source>
        <dbReference type="Proteomes" id="UP000754883"/>
    </source>
</evidence>
<dbReference type="InterPro" id="IPR002182">
    <property type="entry name" value="NB-ARC"/>
</dbReference>
<dbReference type="GO" id="GO:0043531">
    <property type="term" value="F:ADP binding"/>
    <property type="evidence" value="ECO:0007669"/>
    <property type="project" value="InterPro"/>
</dbReference>
<dbReference type="SUPFAM" id="SSF52540">
    <property type="entry name" value="P-loop containing nucleoside triphosphate hydrolases"/>
    <property type="match status" value="1"/>
</dbReference>
<sequence length="718" mass="79537">MDTDNVPDPDHAALALEHPSVCLMCQLWDLHCWPQDRAPGERCGGCETNGLVCLDPESAVLLFGTDASSILGIYPLGLLDGPIYYEGPEGANSGLARLVLRQVAALACAMPSLRTLAGSDQFGLPSAGSDDGGEAASGGTLVPGPGDEAMSTSTTTWQPNSMVPGGYASVSMPEHTVARRNPFTQPFGANARRGTYWNTVIVTLSSIPSPQSYFSVPHALGADFVPREGILNRVLQSLSPGPNTSDHNVIFLEGLPGSGKTTMALNVAYEVRERYPEHSVFWLSATSLSELQDSYKRVANVLGIQLHQDIATDHLQITQALEQLDQGHWLCIIDTEQHIRPDGSNPLWQYLPRNKNGMILITGRSSQAAASLGALPENIINVSRMTDDEAVKLWRQSMFNDVEYDTGSRLEMIKHLGHSPLAIKKACSYITMSWKIAVEAIRVGDVVAEQPPLVNVTISLAEKFDPLFRLIKRKEPFAWKALSFMCYLAAAPIPLSLLPEPPQGVEIYEVLQRLKEYSFILPGEERPSSSIQIDPIVQLSLRVWLGSENEQDQVVNATMIELAARLPPPTTSLWEEYFPHLWAVLRFAHNTELSPEIMVRSKFGLGLWEMDQRDDAQMQLANCVMLSTLGERPKPMGLALCVEIMALFMKEDGRLDEAEVYRPGAPDSKLIPPFLWNLHFRYNCLDLAVQRQRILEQVHLYPSIQRILQNQLEWNISI</sequence>
<accession>A0A9N9UCC1</accession>
<feature type="region of interest" description="Disordered" evidence="1">
    <location>
        <begin position="124"/>
        <end position="165"/>
    </location>
</feature>
<dbReference type="Proteomes" id="UP000754883">
    <property type="component" value="Unassembled WGS sequence"/>
</dbReference>
<reference evidence="3" key="1">
    <citation type="submission" date="2021-10" db="EMBL/GenBank/DDBJ databases">
        <authorList>
            <person name="Piombo E."/>
        </authorList>
    </citation>
    <scope>NUCLEOTIDE SEQUENCE</scope>
</reference>
<dbReference type="Gene3D" id="3.40.50.300">
    <property type="entry name" value="P-loop containing nucleotide triphosphate hydrolases"/>
    <property type="match status" value="1"/>
</dbReference>
<dbReference type="EMBL" id="CABFNO020001379">
    <property type="protein sequence ID" value="CAG9984093.1"/>
    <property type="molecule type" value="Genomic_DNA"/>
</dbReference>
<dbReference type="AlphaFoldDB" id="A0A9N9UCC1"/>
<organism evidence="3 4">
    <name type="scientific">Clonostachys byssicola</name>
    <dbReference type="NCBI Taxonomy" id="160290"/>
    <lineage>
        <taxon>Eukaryota</taxon>
        <taxon>Fungi</taxon>
        <taxon>Dikarya</taxon>
        <taxon>Ascomycota</taxon>
        <taxon>Pezizomycotina</taxon>
        <taxon>Sordariomycetes</taxon>
        <taxon>Hypocreomycetidae</taxon>
        <taxon>Hypocreales</taxon>
        <taxon>Bionectriaceae</taxon>
        <taxon>Clonostachys</taxon>
    </lineage>
</organism>
<feature type="compositionally biased region" description="Polar residues" evidence="1">
    <location>
        <begin position="150"/>
        <end position="161"/>
    </location>
</feature>
<feature type="domain" description="NB-ARC" evidence="2">
    <location>
        <begin position="228"/>
        <end position="399"/>
    </location>
</feature>
<proteinExistence type="predicted"/>
<gene>
    <name evidence="3" type="ORF">CBYS24578_00008593</name>
</gene>
<protein>
    <recommendedName>
        <fullName evidence="2">NB-ARC domain-containing protein</fullName>
    </recommendedName>
</protein>
<evidence type="ECO:0000256" key="1">
    <source>
        <dbReference type="SAM" id="MobiDB-lite"/>
    </source>
</evidence>
<keyword evidence="4" id="KW-1185">Reference proteome</keyword>
<dbReference type="PANTHER" id="PTHR47691">
    <property type="entry name" value="REGULATOR-RELATED"/>
    <property type="match status" value="1"/>
</dbReference>
<dbReference type="InterPro" id="IPR027417">
    <property type="entry name" value="P-loop_NTPase"/>
</dbReference>
<name>A0A9N9UCC1_9HYPO</name>
<evidence type="ECO:0000313" key="3">
    <source>
        <dbReference type="EMBL" id="CAG9984093.1"/>
    </source>
</evidence>
<dbReference type="OrthoDB" id="5970735at2759"/>
<comment type="caution">
    <text evidence="3">The sequence shown here is derived from an EMBL/GenBank/DDBJ whole genome shotgun (WGS) entry which is preliminary data.</text>
</comment>
<evidence type="ECO:0000259" key="2">
    <source>
        <dbReference type="Pfam" id="PF00931"/>
    </source>
</evidence>